<dbReference type="InterPro" id="IPR027417">
    <property type="entry name" value="P-loop_NTPase"/>
</dbReference>
<sequence>MITEFWISLVVVGNSYVGKTSMLFAYTEQKFLDNYQTTIFDNYAVTVNMEQRKYTVNLFDTAGQEDYAHLRVLSYPQTDVFLLCFSLVDPASLEACQSVWMPEIRKYTGERTPVVLVGTKEDLVESSPIDNRVDVKTAQRAASEMGCNKFLTCSSLTLRRLKTVFDEAILMAAGHPTTAKHKDSDTSEYGKPFSWSSLTACCHPL</sequence>
<evidence type="ECO:0000313" key="10">
    <source>
        <dbReference type="EMBL" id="KAI1702960.1"/>
    </source>
</evidence>
<dbReference type="PRINTS" id="PR00449">
    <property type="entry name" value="RASTRNSFRMNG"/>
</dbReference>
<dbReference type="CDD" id="cd00157">
    <property type="entry name" value="Rho"/>
    <property type="match status" value="1"/>
</dbReference>
<comment type="similarity">
    <text evidence="2">Belongs to the small GTPase superfamily. Rho family.</text>
</comment>
<dbReference type="InterPro" id="IPR001806">
    <property type="entry name" value="Small_GTPase"/>
</dbReference>
<dbReference type="PROSITE" id="PS51421">
    <property type="entry name" value="RAS"/>
    <property type="match status" value="1"/>
</dbReference>
<keyword evidence="4" id="KW-0488">Methylation</keyword>
<comment type="caution">
    <text evidence="10">The sequence shown here is derived from an EMBL/GenBank/DDBJ whole genome shotgun (WGS) entry which is preliminary data.</text>
</comment>
<keyword evidence="8" id="KW-0449">Lipoprotein</keyword>
<reference evidence="10" key="1">
    <citation type="submission" date="2022-01" db="EMBL/GenBank/DDBJ databases">
        <title>Genome Sequence Resource for Two Populations of Ditylenchus destructor, the Migratory Endoparasitic Phytonematode.</title>
        <authorList>
            <person name="Zhang H."/>
            <person name="Lin R."/>
            <person name="Xie B."/>
        </authorList>
    </citation>
    <scope>NUCLEOTIDE SEQUENCE</scope>
    <source>
        <strain evidence="10">BazhouSP</strain>
    </source>
</reference>
<dbReference type="Pfam" id="PF00071">
    <property type="entry name" value="Ras"/>
    <property type="match status" value="1"/>
</dbReference>
<name>A0AAD4R129_9BILA</name>
<evidence type="ECO:0000256" key="9">
    <source>
        <dbReference type="ARBA" id="ARBA00023289"/>
    </source>
</evidence>
<evidence type="ECO:0000256" key="4">
    <source>
        <dbReference type="ARBA" id="ARBA00022481"/>
    </source>
</evidence>
<evidence type="ECO:0000256" key="6">
    <source>
        <dbReference type="ARBA" id="ARBA00023134"/>
    </source>
</evidence>
<dbReference type="InterPro" id="IPR003578">
    <property type="entry name" value="Small_GTPase_Rho"/>
</dbReference>
<evidence type="ECO:0000256" key="8">
    <source>
        <dbReference type="ARBA" id="ARBA00023288"/>
    </source>
</evidence>
<dbReference type="InterPro" id="IPR005225">
    <property type="entry name" value="Small_GTP-bd"/>
</dbReference>
<keyword evidence="6" id="KW-0342">GTP-binding</keyword>
<comment type="subcellular location">
    <subcellularLocation>
        <location evidence="1">Cell membrane</location>
        <topology evidence="1">Lipid-anchor</topology>
        <orientation evidence="1">Cytoplasmic side</orientation>
    </subcellularLocation>
</comment>
<dbReference type="FunFam" id="3.40.50.300:FF:000983">
    <property type="entry name" value="Rho family GTPase"/>
    <property type="match status" value="1"/>
</dbReference>
<proteinExistence type="inferred from homology"/>
<dbReference type="SMART" id="SM00175">
    <property type="entry name" value="RAB"/>
    <property type="match status" value="1"/>
</dbReference>
<dbReference type="EMBL" id="JAKKPZ010000090">
    <property type="protein sequence ID" value="KAI1702960.1"/>
    <property type="molecule type" value="Genomic_DNA"/>
</dbReference>
<dbReference type="SMART" id="SM00174">
    <property type="entry name" value="RHO"/>
    <property type="match status" value="1"/>
</dbReference>
<keyword evidence="3" id="KW-1003">Cell membrane</keyword>
<dbReference type="NCBIfam" id="TIGR00231">
    <property type="entry name" value="small_GTP"/>
    <property type="match status" value="1"/>
</dbReference>
<dbReference type="AlphaFoldDB" id="A0AAD4R129"/>
<evidence type="ECO:0000256" key="1">
    <source>
        <dbReference type="ARBA" id="ARBA00004342"/>
    </source>
</evidence>
<accession>A0AAD4R129</accession>
<dbReference type="PROSITE" id="PS51419">
    <property type="entry name" value="RAB"/>
    <property type="match status" value="1"/>
</dbReference>
<protein>
    <submittedName>
        <fullName evidence="10">Ras family domain-containing protein</fullName>
    </submittedName>
</protein>
<dbReference type="GO" id="GO:0005886">
    <property type="term" value="C:plasma membrane"/>
    <property type="evidence" value="ECO:0007669"/>
    <property type="project" value="UniProtKB-SubCell"/>
</dbReference>
<organism evidence="10 11">
    <name type="scientific">Ditylenchus destructor</name>
    <dbReference type="NCBI Taxonomy" id="166010"/>
    <lineage>
        <taxon>Eukaryota</taxon>
        <taxon>Metazoa</taxon>
        <taxon>Ecdysozoa</taxon>
        <taxon>Nematoda</taxon>
        <taxon>Chromadorea</taxon>
        <taxon>Rhabditida</taxon>
        <taxon>Tylenchina</taxon>
        <taxon>Tylenchomorpha</taxon>
        <taxon>Sphaerularioidea</taxon>
        <taxon>Anguinidae</taxon>
        <taxon>Anguininae</taxon>
        <taxon>Ditylenchus</taxon>
    </lineage>
</organism>
<gene>
    <name evidence="10" type="ORF">DdX_15197</name>
</gene>
<evidence type="ECO:0000256" key="3">
    <source>
        <dbReference type="ARBA" id="ARBA00022475"/>
    </source>
</evidence>
<dbReference type="GO" id="GO:0005525">
    <property type="term" value="F:GTP binding"/>
    <property type="evidence" value="ECO:0007669"/>
    <property type="project" value="UniProtKB-KW"/>
</dbReference>
<dbReference type="PANTHER" id="PTHR24072">
    <property type="entry name" value="RHO FAMILY GTPASE"/>
    <property type="match status" value="1"/>
</dbReference>
<dbReference type="SMART" id="SM00173">
    <property type="entry name" value="RAS"/>
    <property type="match status" value="1"/>
</dbReference>
<keyword evidence="9" id="KW-0636">Prenylation</keyword>
<evidence type="ECO:0000256" key="7">
    <source>
        <dbReference type="ARBA" id="ARBA00023136"/>
    </source>
</evidence>
<dbReference type="SUPFAM" id="SSF52540">
    <property type="entry name" value="P-loop containing nucleoside triphosphate hydrolases"/>
    <property type="match status" value="1"/>
</dbReference>
<dbReference type="GO" id="GO:0003924">
    <property type="term" value="F:GTPase activity"/>
    <property type="evidence" value="ECO:0007669"/>
    <property type="project" value="InterPro"/>
</dbReference>
<dbReference type="Proteomes" id="UP001201812">
    <property type="component" value="Unassembled WGS sequence"/>
</dbReference>
<dbReference type="PROSITE" id="PS51420">
    <property type="entry name" value="RHO"/>
    <property type="match status" value="1"/>
</dbReference>
<keyword evidence="5" id="KW-0547">Nucleotide-binding</keyword>
<keyword evidence="7" id="KW-0472">Membrane</keyword>
<evidence type="ECO:0000313" key="11">
    <source>
        <dbReference type="Proteomes" id="UP001201812"/>
    </source>
</evidence>
<dbReference type="GO" id="GO:0007264">
    <property type="term" value="P:small GTPase-mediated signal transduction"/>
    <property type="evidence" value="ECO:0007669"/>
    <property type="project" value="InterPro"/>
</dbReference>
<dbReference type="Gene3D" id="3.40.50.300">
    <property type="entry name" value="P-loop containing nucleotide triphosphate hydrolases"/>
    <property type="match status" value="1"/>
</dbReference>
<evidence type="ECO:0000256" key="2">
    <source>
        <dbReference type="ARBA" id="ARBA00010142"/>
    </source>
</evidence>
<keyword evidence="11" id="KW-1185">Reference proteome</keyword>
<evidence type="ECO:0000256" key="5">
    <source>
        <dbReference type="ARBA" id="ARBA00022741"/>
    </source>
</evidence>